<organism evidence="3 4">
    <name type="scientific">Acetivibrio saccincola</name>
    <dbReference type="NCBI Taxonomy" id="1677857"/>
    <lineage>
        <taxon>Bacteria</taxon>
        <taxon>Bacillati</taxon>
        <taxon>Bacillota</taxon>
        <taxon>Clostridia</taxon>
        <taxon>Eubacteriales</taxon>
        <taxon>Oscillospiraceae</taxon>
        <taxon>Acetivibrio</taxon>
    </lineage>
</organism>
<evidence type="ECO:0000256" key="1">
    <source>
        <dbReference type="ARBA" id="ARBA00022723"/>
    </source>
</evidence>
<dbReference type="OrthoDB" id="9801832at2"/>
<keyword evidence="1" id="KW-0479">Metal-binding</keyword>
<dbReference type="InterPro" id="IPR036163">
    <property type="entry name" value="HMA_dom_sf"/>
</dbReference>
<dbReference type="AlphaFoldDB" id="A0A2S8R7L9"/>
<dbReference type="RefSeq" id="WP_105367561.1">
    <property type="nucleotide sequence ID" value="NZ_JAAYER010000129.1"/>
</dbReference>
<dbReference type="Gene3D" id="3.30.70.100">
    <property type="match status" value="1"/>
</dbReference>
<dbReference type="InterPro" id="IPR006121">
    <property type="entry name" value="HMA_dom"/>
</dbReference>
<proteinExistence type="predicted"/>
<dbReference type="Proteomes" id="UP000239720">
    <property type="component" value="Unassembled WGS sequence"/>
</dbReference>
<protein>
    <submittedName>
        <fullName evidence="3">Heavy metal transporter</fullName>
    </submittedName>
</protein>
<evidence type="ECO:0000259" key="2">
    <source>
        <dbReference type="PROSITE" id="PS50846"/>
    </source>
</evidence>
<sequence length="68" mass="7443">METVAFNVPTLSCGACSDKIQENVKGLKGVTNSSVDLKSQQLKVEYNPSDISPEEIKNHISKMGYEVL</sequence>
<feature type="domain" description="HMA" evidence="2">
    <location>
        <begin position="2"/>
        <end position="68"/>
    </location>
</feature>
<name>A0A2S8R7L9_9FIRM</name>
<comment type="caution">
    <text evidence="3">The sequence shown here is derived from an EMBL/GenBank/DDBJ whole genome shotgun (WGS) entry which is preliminary data.</text>
</comment>
<dbReference type="FunFam" id="3.30.70.100:FF:000001">
    <property type="entry name" value="ATPase copper transporting beta"/>
    <property type="match status" value="1"/>
</dbReference>
<dbReference type="EMBL" id="NEMB01000003">
    <property type="protein sequence ID" value="PQQ65785.1"/>
    <property type="molecule type" value="Genomic_DNA"/>
</dbReference>
<evidence type="ECO:0000313" key="4">
    <source>
        <dbReference type="Proteomes" id="UP000239720"/>
    </source>
</evidence>
<dbReference type="SUPFAM" id="SSF55008">
    <property type="entry name" value="HMA, heavy metal-associated domain"/>
    <property type="match status" value="1"/>
</dbReference>
<gene>
    <name evidence="3" type="ORF">B9R14_02710</name>
</gene>
<dbReference type="CDD" id="cd00371">
    <property type="entry name" value="HMA"/>
    <property type="match status" value="1"/>
</dbReference>
<reference evidence="3 4" key="1">
    <citation type="journal article" date="2018" name="Syst. Appl. Microbiol.">
        <title>Characterization and high-quality draft genome sequence of Herbivorax saccincola A7, an anaerobic, alkaliphilic, thermophilic, cellulolytic, and xylanolytic bacterium.</title>
        <authorList>
            <person name="Aikawa S."/>
            <person name="Baramee S."/>
            <person name="Sermsathanaswadi J."/>
            <person name="Thianheng P."/>
            <person name="Tachaapaikoon C."/>
            <person name="Shikata A."/>
            <person name="Waeonukul R."/>
            <person name="Pason P."/>
            <person name="Ratanakhanokchai K."/>
            <person name="Kosugi A."/>
        </authorList>
    </citation>
    <scope>NUCLEOTIDE SEQUENCE [LARGE SCALE GENOMIC DNA]</scope>
    <source>
        <strain evidence="3 4">A7</strain>
    </source>
</reference>
<dbReference type="PROSITE" id="PS01047">
    <property type="entry name" value="HMA_1"/>
    <property type="match status" value="1"/>
</dbReference>
<dbReference type="GO" id="GO:0046872">
    <property type="term" value="F:metal ion binding"/>
    <property type="evidence" value="ECO:0007669"/>
    <property type="project" value="UniProtKB-KW"/>
</dbReference>
<dbReference type="Pfam" id="PF00403">
    <property type="entry name" value="HMA"/>
    <property type="match status" value="1"/>
</dbReference>
<accession>A0A2S8R7L9</accession>
<dbReference type="PROSITE" id="PS50846">
    <property type="entry name" value="HMA_2"/>
    <property type="match status" value="1"/>
</dbReference>
<dbReference type="InterPro" id="IPR017969">
    <property type="entry name" value="Heavy-metal-associated_CS"/>
</dbReference>
<evidence type="ECO:0000313" key="3">
    <source>
        <dbReference type="EMBL" id="PQQ65785.1"/>
    </source>
</evidence>